<feature type="domain" description="AMP-dependent synthetase/ligase" evidence="6">
    <location>
        <begin position="26"/>
        <end position="421"/>
    </location>
</feature>
<name>A0A834WDU4_9FABA</name>
<evidence type="ECO:0000256" key="5">
    <source>
        <dbReference type="ARBA" id="ARBA00022840"/>
    </source>
</evidence>
<dbReference type="GO" id="GO:0031956">
    <property type="term" value="F:medium-chain fatty acid-CoA ligase activity"/>
    <property type="evidence" value="ECO:0007669"/>
    <property type="project" value="UniProtKB-ARBA"/>
</dbReference>
<dbReference type="InterPro" id="IPR045851">
    <property type="entry name" value="AMP-bd_C_sf"/>
</dbReference>
<dbReference type="InterPro" id="IPR000873">
    <property type="entry name" value="AMP-dep_synth/lig_dom"/>
</dbReference>
<dbReference type="Proteomes" id="UP000634136">
    <property type="component" value="Unassembled WGS sequence"/>
</dbReference>
<sequence length="572" mass="62732">MVVGRDIDDLPKNAANYTALTPLWFLERAATVHPTRTSLVHGSRHYTWLQTYQRCRRLASALSAHSIGVGSTVAVIAPNIPALYEAHFGVPMSGSVLNPVNIRLNASTIAFLLSHSSSSAIMVDQDFFPLAEEALKIWSSHQKTQTFKPPLLIVIADEEHCLDPKQLKYAVECRGATEYETFLESGDPEFAWKGPEDEWQSIALNYTSGTTASPKGVVLHHRGAYLMALSGAIVWGMSEGCVYLWTLPMFHCNGWSYTWTLAALCGTNICLRQVTAKAVYAAIAKYKVTHFCAAPIVLNAILNAPQNDTILPLPHVVHVNTAGAAPPPAVLLAMSQLGFRVTHTYGLSETYGPSTLCAWKPEWDSLPPEAQARLNARQGVRYVGLEGLDVVNPKTMKPVPADGATIGEVVMRGNVVMKGYLKNPKANEEAFKNGWFHSGDLAVKGPDGYIEIKDRSKDIIISGGENISSVEVENVLYSHPKILEASVVARPDEKWGESPCAFVTLKSTVENAQEQKRMVEDIIKFCRSNMPAYWVPKSVFFGPLPKTATGKIQKHLLRAKAQKMGPVKISKL</sequence>
<dbReference type="CDD" id="cd12118">
    <property type="entry name" value="ttLC_FACS_AEE21_like"/>
    <property type="match status" value="1"/>
</dbReference>
<feature type="domain" description="AMP-binding enzyme C-terminal" evidence="7">
    <location>
        <begin position="471"/>
        <end position="551"/>
    </location>
</feature>
<evidence type="ECO:0000256" key="3">
    <source>
        <dbReference type="ARBA" id="ARBA00022598"/>
    </source>
</evidence>
<protein>
    <submittedName>
        <fullName evidence="8">Acetate/butyrate--CoA ligase AAE7, peroxisomal</fullName>
    </submittedName>
</protein>
<dbReference type="FunFam" id="3.40.50.12780:FF:000003">
    <property type="entry name" value="Long-chain-fatty-acid--CoA ligase FadD"/>
    <property type="match status" value="1"/>
</dbReference>
<accession>A0A834WDU4</accession>
<dbReference type="PANTHER" id="PTHR43859:SF7">
    <property type="entry name" value="ACETATE_BUTYRATE--COA LIGASE AAE7, PEROXISOMAL"/>
    <property type="match status" value="1"/>
</dbReference>
<dbReference type="Pfam" id="PF13193">
    <property type="entry name" value="AMP-binding_C"/>
    <property type="match status" value="1"/>
</dbReference>
<dbReference type="GO" id="GO:0005524">
    <property type="term" value="F:ATP binding"/>
    <property type="evidence" value="ECO:0007669"/>
    <property type="project" value="UniProtKB-KW"/>
</dbReference>
<evidence type="ECO:0000256" key="4">
    <source>
        <dbReference type="ARBA" id="ARBA00022741"/>
    </source>
</evidence>
<proteinExistence type="inferred from homology"/>
<keyword evidence="3 8" id="KW-0436">Ligase</keyword>
<comment type="similarity">
    <text evidence="2">Belongs to the ATP-dependent AMP-binding enzyme family.</text>
</comment>
<reference evidence="8" key="1">
    <citation type="submission" date="2020-09" db="EMBL/GenBank/DDBJ databases">
        <title>Genome-Enabled Discovery of Anthraquinone Biosynthesis in Senna tora.</title>
        <authorList>
            <person name="Kang S.-H."/>
            <person name="Pandey R.P."/>
            <person name="Lee C.-M."/>
            <person name="Sim J.-S."/>
            <person name="Jeong J.-T."/>
            <person name="Choi B.-S."/>
            <person name="Jung M."/>
            <person name="Ginzburg D."/>
            <person name="Zhao K."/>
            <person name="Won S.Y."/>
            <person name="Oh T.-J."/>
            <person name="Yu Y."/>
            <person name="Kim N.-H."/>
            <person name="Lee O.R."/>
            <person name="Lee T.-H."/>
            <person name="Bashyal P."/>
            <person name="Kim T.-S."/>
            <person name="Lee W.-H."/>
            <person name="Kawkins C."/>
            <person name="Kim C.-K."/>
            <person name="Kim J.S."/>
            <person name="Ahn B.O."/>
            <person name="Rhee S.Y."/>
            <person name="Sohng J.K."/>
        </authorList>
    </citation>
    <scope>NUCLEOTIDE SEQUENCE</scope>
    <source>
        <tissue evidence="8">Leaf</tissue>
    </source>
</reference>
<dbReference type="GO" id="GO:0050218">
    <property type="term" value="F:propionate-CoA ligase activity"/>
    <property type="evidence" value="ECO:0007669"/>
    <property type="project" value="UniProtKB-ARBA"/>
</dbReference>
<dbReference type="Pfam" id="PF00501">
    <property type="entry name" value="AMP-binding"/>
    <property type="match status" value="1"/>
</dbReference>
<comment type="subcellular location">
    <subcellularLocation>
        <location evidence="1">Cytoplasm</location>
        <location evidence="1">Cytosol</location>
    </subcellularLocation>
</comment>
<evidence type="ECO:0000259" key="7">
    <source>
        <dbReference type="Pfam" id="PF13193"/>
    </source>
</evidence>
<evidence type="ECO:0000313" key="9">
    <source>
        <dbReference type="Proteomes" id="UP000634136"/>
    </source>
</evidence>
<comment type="caution">
    <text evidence="8">The sequence shown here is derived from an EMBL/GenBank/DDBJ whole genome shotgun (WGS) entry which is preliminary data.</text>
</comment>
<dbReference type="InterPro" id="IPR025110">
    <property type="entry name" value="AMP-bd_C"/>
</dbReference>
<dbReference type="OrthoDB" id="10253115at2759"/>
<dbReference type="Gene3D" id="3.40.50.12780">
    <property type="entry name" value="N-terminal domain of ligase-like"/>
    <property type="match status" value="1"/>
</dbReference>
<dbReference type="EMBL" id="JAAIUW010000010">
    <property type="protein sequence ID" value="KAF7813559.1"/>
    <property type="molecule type" value="Genomic_DNA"/>
</dbReference>
<gene>
    <name evidence="8" type="ORF">G2W53_034535</name>
</gene>
<dbReference type="FunFam" id="3.30.300.30:FF:000008">
    <property type="entry name" value="2,3-dihydroxybenzoate-AMP ligase"/>
    <property type="match status" value="1"/>
</dbReference>
<dbReference type="InterPro" id="IPR042099">
    <property type="entry name" value="ANL_N_sf"/>
</dbReference>
<keyword evidence="5" id="KW-0067">ATP-binding</keyword>
<keyword evidence="9" id="KW-1185">Reference proteome</keyword>
<evidence type="ECO:0000256" key="2">
    <source>
        <dbReference type="ARBA" id="ARBA00006432"/>
    </source>
</evidence>
<dbReference type="GO" id="GO:0043759">
    <property type="term" value="F:2-methylbutanoate-CoA ligase activity"/>
    <property type="evidence" value="ECO:0007669"/>
    <property type="project" value="UniProtKB-ARBA"/>
</dbReference>
<evidence type="ECO:0000259" key="6">
    <source>
        <dbReference type="Pfam" id="PF00501"/>
    </source>
</evidence>
<dbReference type="PANTHER" id="PTHR43859">
    <property type="entry name" value="ACYL-ACTIVATING ENZYME"/>
    <property type="match status" value="1"/>
</dbReference>
<evidence type="ECO:0000256" key="1">
    <source>
        <dbReference type="ARBA" id="ARBA00004514"/>
    </source>
</evidence>
<evidence type="ECO:0000313" key="8">
    <source>
        <dbReference type="EMBL" id="KAF7813559.1"/>
    </source>
</evidence>
<dbReference type="Gene3D" id="3.30.300.30">
    <property type="match status" value="1"/>
</dbReference>
<dbReference type="AlphaFoldDB" id="A0A834WDU4"/>
<organism evidence="8 9">
    <name type="scientific">Senna tora</name>
    <dbReference type="NCBI Taxonomy" id="362788"/>
    <lineage>
        <taxon>Eukaryota</taxon>
        <taxon>Viridiplantae</taxon>
        <taxon>Streptophyta</taxon>
        <taxon>Embryophyta</taxon>
        <taxon>Tracheophyta</taxon>
        <taxon>Spermatophyta</taxon>
        <taxon>Magnoliopsida</taxon>
        <taxon>eudicotyledons</taxon>
        <taxon>Gunneridae</taxon>
        <taxon>Pentapetalae</taxon>
        <taxon>rosids</taxon>
        <taxon>fabids</taxon>
        <taxon>Fabales</taxon>
        <taxon>Fabaceae</taxon>
        <taxon>Caesalpinioideae</taxon>
        <taxon>Cassia clade</taxon>
        <taxon>Senna</taxon>
    </lineage>
</organism>
<dbReference type="NCBIfam" id="NF006020">
    <property type="entry name" value="PRK08162.1"/>
    <property type="match status" value="1"/>
</dbReference>
<keyword evidence="4" id="KW-0547">Nucleotide-binding</keyword>
<dbReference type="SUPFAM" id="SSF56801">
    <property type="entry name" value="Acetyl-CoA synthetase-like"/>
    <property type="match status" value="1"/>
</dbReference>
<dbReference type="GO" id="GO:0005829">
    <property type="term" value="C:cytosol"/>
    <property type="evidence" value="ECO:0007669"/>
    <property type="project" value="UniProtKB-SubCell"/>
</dbReference>